<organism evidence="2 3">
    <name type="scientific">Venustampulla echinocandica</name>
    <dbReference type="NCBI Taxonomy" id="2656787"/>
    <lineage>
        <taxon>Eukaryota</taxon>
        <taxon>Fungi</taxon>
        <taxon>Dikarya</taxon>
        <taxon>Ascomycota</taxon>
        <taxon>Pezizomycotina</taxon>
        <taxon>Leotiomycetes</taxon>
        <taxon>Helotiales</taxon>
        <taxon>Pleuroascaceae</taxon>
        <taxon>Venustampulla</taxon>
    </lineage>
</organism>
<dbReference type="Proteomes" id="UP000254866">
    <property type="component" value="Unassembled WGS sequence"/>
</dbReference>
<feature type="compositionally biased region" description="Basic and acidic residues" evidence="1">
    <location>
        <begin position="142"/>
        <end position="160"/>
    </location>
</feature>
<dbReference type="EMBL" id="NPIC01000013">
    <property type="protein sequence ID" value="RDL31095.1"/>
    <property type="molecule type" value="Genomic_DNA"/>
</dbReference>
<proteinExistence type="predicted"/>
<gene>
    <name evidence="2" type="ORF">BP5553_09884</name>
</gene>
<evidence type="ECO:0000313" key="2">
    <source>
        <dbReference type="EMBL" id="RDL31095.1"/>
    </source>
</evidence>
<sequence length="298" mass="33280">MASSLPKSSIGALARLRCPNGHVQLRSFSTTASVCLIGPESPKFIEIPASVQPQVRSKPVIKGVLPRPRDLFPKRAGNKTSAEYFGATIPTPTAQSEPANDYVAWKREMAEMRRKNLREGLVALRARKTRQDQRVAHRSLTKSREREARLHAPQREDERLTSPTITEAMRTLQVGPVPDPYRKVRVAKKAARVAANEAAREDARKNALHTLYMNARSFITTEEQLDAKIEEIFVKFPFQGSSSNNIWDAKGPPPTVRNMLSTINHSQKRVIDYHSGPAVITGERIKKIAEELTGGKMD</sequence>
<evidence type="ECO:0000256" key="1">
    <source>
        <dbReference type="SAM" id="MobiDB-lite"/>
    </source>
</evidence>
<reference evidence="2 3" key="1">
    <citation type="journal article" date="2018" name="IMA Fungus">
        <title>IMA Genome-F 9: Draft genome sequence of Annulohypoxylon stygium, Aspergillus mulundensis, Berkeleyomyces basicola (syn. Thielaviopsis basicola), Ceratocystis smalleyi, two Cercospora beticola strains, Coleophoma cylindrospora, Fusarium fracticaudum, Phialophora cf. hyalina, and Morchella septimelata.</title>
        <authorList>
            <person name="Wingfield B.D."/>
            <person name="Bills G.F."/>
            <person name="Dong Y."/>
            <person name="Huang W."/>
            <person name="Nel W.J."/>
            <person name="Swalarsk-Parry B.S."/>
            <person name="Vaghefi N."/>
            <person name="Wilken P.M."/>
            <person name="An Z."/>
            <person name="de Beer Z.W."/>
            <person name="De Vos L."/>
            <person name="Chen L."/>
            <person name="Duong T.A."/>
            <person name="Gao Y."/>
            <person name="Hammerbacher A."/>
            <person name="Kikkert J.R."/>
            <person name="Li Y."/>
            <person name="Li H."/>
            <person name="Li K."/>
            <person name="Li Q."/>
            <person name="Liu X."/>
            <person name="Ma X."/>
            <person name="Naidoo K."/>
            <person name="Pethybridge S.J."/>
            <person name="Sun J."/>
            <person name="Steenkamp E.T."/>
            <person name="van der Nest M.A."/>
            <person name="van Wyk S."/>
            <person name="Wingfield M.J."/>
            <person name="Xiong C."/>
            <person name="Yue Q."/>
            <person name="Zhang X."/>
        </authorList>
    </citation>
    <scope>NUCLEOTIDE SEQUENCE [LARGE SCALE GENOMIC DNA]</scope>
    <source>
        <strain evidence="2 3">BP 5553</strain>
    </source>
</reference>
<name>A0A370TAY5_9HELO</name>
<evidence type="ECO:0000313" key="3">
    <source>
        <dbReference type="Proteomes" id="UP000254866"/>
    </source>
</evidence>
<comment type="caution">
    <text evidence="2">The sequence shown here is derived from an EMBL/GenBank/DDBJ whole genome shotgun (WGS) entry which is preliminary data.</text>
</comment>
<dbReference type="AlphaFoldDB" id="A0A370TAY5"/>
<keyword evidence="3" id="KW-1185">Reference proteome</keyword>
<dbReference type="CDD" id="cd23703">
    <property type="entry name" value="mS26_PET12"/>
    <property type="match status" value="1"/>
</dbReference>
<dbReference type="STRING" id="2656787.A0A370TAY5"/>
<dbReference type="GeneID" id="43602733"/>
<dbReference type="RefSeq" id="XP_031865344.1">
    <property type="nucleotide sequence ID" value="XM_032018507.1"/>
</dbReference>
<protein>
    <submittedName>
        <fullName evidence="2">Uncharacterized protein</fullName>
    </submittedName>
</protein>
<dbReference type="InterPro" id="IPR058940">
    <property type="entry name" value="mS26_fungi"/>
</dbReference>
<dbReference type="Pfam" id="PF26163">
    <property type="entry name" value="mS26"/>
    <property type="match status" value="1"/>
</dbReference>
<feature type="region of interest" description="Disordered" evidence="1">
    <location>
        <begin position="128"/>
        <end position="161"/>
    </location>
</feature>
<dbReference type="OrthoDB" id="5223508at2759"/>
<accession>A0A370TAY5</accession>